<protein>
    <recommendedName>
        <fullName evidence="13">Oligosaccharyl transferase subunit OST3/OST6 family</fullName>
    </recommendedName>
</protein>
<evidence type="ECO:0000256" key="3">
    <source>
        <dbReference type="ARBA" id="ARBA00009561"/>
    </source>
</evidence>
<comment type="function">
    <text evidence="1">Subunit of the oligosaccharyl transferase (OST) complex that catalyzes the initial transfer of a defined glycan (Glc(3)Man(9)GlcNAc(2) in eukaryotes) from the lipid carrier dolichol-pyrophosphate to an asparagine residue within an Asn-X-Ser/Thr consensus motif in nascent polypeptide chains, the first step in protein N-glycosylation. N-glycosylation occurs cotranslationally and the complex associates with the Sec61 complex at the channel-forming translocon complex that mediates protein translocation across the endoplasmic reticulum (ER). All subunits are required for a maximal enzyme activity.</text>
</comment>
<feature type="chain" id="PRO_5035883118" description="Oligosaccharyl transferase subunit OST3/OST6 family" evidence="10">
    <location>
        <begin position="18"/>
        <end position="314"/>
    </location>
</feature>
<keyword evidence="12" id="KW-1185">Reference proteome</keyword>
<dbReference type="PANTHER" id="PTHR12692">
    <property type="entry name" value="DOLICHYL-DIPHOSPHOOLIGOSACCHARIDE--PROTEIN GLYCOSYLTRANSFERASE-RELATED"/>
    <property type="match status" value="1"/>
</dbReference>
<dbReference type="GO" id="GO:0018279">
    <property type="term" value="P:protein N-linked glycosylation via asparagine"/>
    <property type="evidence" value="ECO:0007669"/>
    <property type="project" value="TreeGrafter"/>
</dbReference>
<comment type="similarity">
    <text evidence="3">Belongs to the OST3/OST6 family.</text>
</comment>
<evidence type="ECO:0000313" key="11">
    <source>
        <dbReference type="EMBL" id="CAA7271685.1"/>
    </source>
</evidence>
<feature type="transmembrane region" description="Helical" evidence="9">
    <location>
        <begin position="251"/>
        <end position="271"/>
    </location>
</feature>
<comment type="caution">
    <text evidence="11">The sequence shown here is derived from an EMBL/GenBank/DDBJ whole genome shotgun (WGS) entry which is preliminary data.</text>
</comment>
<proteinExistence type="inferred from homology"/>
<evidence type="ECO:0000256" key="7">
    <source>
        <dbReference type="ARBA" id="ARBA00022989"/>
    </source>
</evidence>
<evidence type="ECO:0000256" key="4">
    <source>
        <dbReference type="ARBA" id="ARBA00022692"/>
    </source>
</evidence>
<accession>A0A8S0W1F6</accession>
<evidence type="ECO:0000256" key="2">
    <source>
        <dbReference type="ARBA" id="ARBA00004477"/>
    </source>
</evidence>
<evidence type="ECO:0000256" key="10">
    <source>
        <dbReference type="SAM" id="SignalP"/>
    </source>
</evidence>
<keyword evidence="6" id="KW-0256">Endoplasmic reticulum</keyword>
<dbReference type="EMBL" id="CACVBS010000112">
    <property type="protein sequence ID" value="CAA7271685.1"/>
    <property type="molecule type" value="Genomic_DNA"/>
</dbReference>
<keyword evidence="7 9" id="KW-1133">Transmembrane helix</keyword>
<feature type="transmembrane region" description="Helical" evidence="9">
    <location>
        <begin position="202"/>
        <end position="221"/>
    </location>
</feature>
<gene>
    <name evidence="11" type="ORF">AAE3_LOCUS14000</name>
</gene>
<dbReference type="Pfam" id="PF04756">
    <property type="entry name" value="OST3_OST6"/>
    <property type="match status" value="1"/>
</dbReference>
<evidence type="ECO:0000256" key="9">
    <source>
        <dbReference type="SAM" id="Phobius"/>
    </source>
</evidence>
<feature type="transmembrane region" description="Helical" evidence="9">
    <location>
        <begin position="174"/>
        <end position="195"/>
    </location>
</feature>
<sequence>MKGLLLAALLWLPFSQASTSPQDQLARLAAANNGVIKLNAELFDQLTSPKRTWSASIQLTALDPRRKCNPCKAFDPSWHAVAKAWSQAPAQQRNDHFFGTLDFDDGSVVFQKLGVSSAPIVFNYPPTEGNRKPASGKTAPIKYDFSEGFDPAPLAEFLSKHTPISIPYRAPVDWARWTTVAIGVLGAALVLRFIMPIVRSRWSWAAVIVITSLVMTSGYMFTRIRNVPYNGGDGHWIAAGYQNQYGQEVQVVSFVYGLLSFAFLMLIMAVPYQPSPQRQRMQVYLWTGVILIVYSVLVSLFRVKHRAYPFKLFL</sequence>
<reference evidence="11 12" key="1">
    <citation type="submission" date="2020-01" db="EMBL/GenBank/DDBJ databases">
        <authorList>
            <person name="Gupta K D."/>
        </authorList>
    </citation>
    <scope>NUCLEOTIDE SEQUENCE [LARGE SCALE GENOMIC DNA]</scope>
</reference>
<evidence type="ECO:0000256" key="5">
    <source>
        <dbReference type="ARBA" id="ARBA00022729"/>
    </source>
</evidence>
<dbReference type="InterPro" id="IPR036249">
    <property type="entry name" value="Thioredoxin-like_sf"/>
</dbReference>
<comment type="subcellular location">
    <subcellularLocation>
        <location evidence="2">Endoplasmic reticulum membrane</location>
        <topology evidence="2">Multi-pass membrane protein</topology>
    </subcellularLocation>
</comment>
<keyword evidence="4 9" id="KW-0812">Transmembrane</keyword>
<dbReference type="PANTHER" id="PTHR12692:SF0">
    <property type="entry name" value="GH11935P"/>
    <property type="match status" value="1"/>
</dbReference>
<dbReference type="OrthoDB" id="67566at2759"/>
<dbReference type="SUPFAM" id="SSF52833">
    <property type="entry name" value="Thioredoxin-like"/>
    <property type="match status" value="1"/>
</dbReference>
<dbReference type="Gene3D" id="3.40.30.10">
    <property type="entry name" value="Glutaredoxin"/>
    <property type="match status" value="1"/>
</dbReference>
<dbReference type="InterPro" id="IPR021149">
    <property type="entry name" value="OligosaccharylTrfase_OST3/OST6"/>
</dbReference>
<evidence type="ECO:0000256" key="6">
    <source>
        <dbReference type="ARBA" id="ARBA00022824"/>
    </source>
</evidence>
<feature type="transmembrane region" description="Helical" evidence="9">
    <location>
        <begin position="283"/>
        <end position="303"/>
    </location>
</feature>
<evidence type="ECO:0000256" key="8">
    <source>
        <dbReference type="ARBA" id="ARBA00023136"/>
    </source>
</evidence>
<keyword evidence="8 9" id="KW-0472">Membrane</keyword>
<name>A0A8S0W1F6_CYCAE</name>
<organism evidence="11 12">
    <name type="scientific">Cyclocybe aegerita</name>
    <name type="common">Black poplar mushroom</name>
    <name type="synonym">Agrocybe aegerita</name>
    <dbReference type="NCBI Taxonomy" id="1973307"/>
    <lineage>
        <taxon>Eukaryota</taxon>
        <taxon>Fungi</taxon>
        <taxon>Dikarya</taxon>
        <taxon>Basidiomycota</taxon>
        <taxon>Agaricomycotina</taxon>
        <taxon>Agaricomycetes</taxon>
        <taxon>Agaricomycetidae</taxon>
        <taxon>Agaricales</taxon>
        <taxon>Agaricineae</taxon>
        <taxon>Bolbitiaceae</taxon>
        <taxon>Cyclocybe</taxon>
    </lineage>
</organism>
<evidence type="ECO:0000256" key="1">
    <source>
        <dbReference type="ARBA" id="ARBA00002791"/>
    </source>
</evidence>
<dbReference type="Proteomes" id="UP000467700">
    <property type="component" value="Unassembled WGS sequence"/>
</dbReference>
<evidence type="ECO:0000313" key="12">
    <source>
        <dbReference type="Proteomes" id="UP000467700"/>
    </source>
</evidence>
<feature type="signal peptide" evidence="10">
    <location>
        <begin position="1"/>
        <end position="17"/>
    </location>
</feature>
<keyword evidence="5 10" id="KW-0732">Signal</keyword>
<dbReference type="AlphaFoldDB" id="A0A8S0W1F6"/>
<evidence type="ECO:0008006" key="13">
    <source>
        <dbReference type="Google" id="ProtNLM"/>
    </source>
</evidence>
<dbReference type="GO" id="GO:0008250">
    <property type="term" value="C:oligosaccharyltransferase complex"/>
    <property type="evidence" value="ECO:0007669"/>
    <property type="project" value="TreeGrafter"/>
</dbReference>